<comment type="caution">
    <text evidence="2">The sequence shown here is derived from an EMBL/GenBank/DDBJ whole genome shotgun (WGS) entry which is preliminary data.</text>
</comment>
<proteinExistence type="predicted"/>
<name>A0A1X2ZUK8_BIFAD</name>
<dbReference type="Proteomes" id="UP000193905">
    <property type="component" value="Unassembled WGS sequence"/>
</dbReference>
<evidence type="ECO:0000256" key="1">
    <source>
        <dbReference type="SAM" id="MobiDB-lite"/>
    </source>
</evidence>
<accession>A0A1X2ZUK8</accession>
<organism evidence="2 3">
    <name type="scientific">Bifidobacterium adolescentis</name>
    <dbReference type="NCBI Taxonomy" id="1680"/>
    <lineage>
        <taxon>Bacteria</taxon>
        <taxon>Bacillati</taxon>
        <taxon>Actinomycetota</taxon>
        <taxon>Actinomycetes</taxon>
        <taxon>Bifidobacteriales</taxon>
        <taxon>Bifidobacteriaceae</taxon>
        <taxon>Bifidobacterium</taxon>
    </lineage>
</organism>
<evidence type="ECO:0000313" key="3">
    <source>
        <dbReference type="Proteomes" id="UP000193905"/>
    </source>
</evidence>
<dbReference type="EMBL" id="LNKH01000003">
    <property type="protein sequence ID" value="OSG98066.1"/>
    <property type="molecule type" value="Genomic_DNA"/>
</dbReference>
<dbReference type="SUPFAM" id="SSF56300">
    <property type="entry name" value="Metallo-dependent phosphatases"/>
    <property type="match status" value="1"/>
</dbReference>
<dbReference type="InterPro" id="IPR029052">
    <property type="entry name" value="Metallo-depent_PP-like"/>
</dbReference>
<sequence length="227" mass="25135">MKGVVLDDSRLNFRKAADTDAHDEAIVANINRIVGEDDELWILGDIGYRTSVRHLKSCLRQLRCRHLHAVIGNHDDWWLDDAPARDLFESIEPNSTAELTGLGIGRPQATETVNLSHFPYREDLAYGWPDDAVRFRDQALPFDGHRLLYGHTHQLSPEGARHEALNVGLDAWNLQPVSETQIADWFHAHATDSTHVSPLDMPDSPGPAPIDSAAQQEPGGSVSAAES</sequence>
<reference evidence="2 3" key="1">
    <citation type="journal article" date="2016" name="Sci. Rep.">
        <title>Evaluation of genetic diversity among strains of the human gut commensal Bifidobacterium adolescentis.</title>
        <authorList>
            <person name="Duranti S."/>
            <person name="Milani C."/>
            <person name="Lugli G.A."/>
            <person name="Mancabelli L."/>
            <person name="Turroni F."/>
            <person name="Ferrario C."/>
            <person name="Mangifesta M."/>
            <person name="Viappiani A."/>
            <person name="Sanchez B."/>
            <person name="Margolles A."/>
            <person name="van Sinderen D."/>
            <person name="Ventura M."/>
        </authorList>
    </citation>
    <scope>NUCLEOTIDE SEQUENCE [LARGE SCALE GENOMIC DNA]</scope>
    <source>
        <strain evidence="2 3">AL46-2</strain>
    </source>
</reference>
<gene>
    <name evidence="2" type="ORF">AL0462_0613</name>
</gene>
<protein>
    <submittedName>
        <fullName evidence="2">Phosphoesterase</fullName>
    </submittedName>
</protein>
<feature type="region of interest" description="Disordered" evidence="1">
    <location>
        <begin position="194"/>
        <end position="227"/>
    </location>
</feature>
<dbReference type="Gene3D" id="3.60.21.10">
    <property type="match status" value="1"/>
</dbReference>
<evidence type="ECO:0000313" key="2">
    <source>
        <dbReference type="EMBL" id="OSG98066.1"/>
    </source>
</evidence>
<dbReference type="AlphaFoldDB" id="A0A1X2ZUK8"/>